<dbReference type="EMBL" id="JRNI01000088">
    <property type="protein sequence ID" value="KGF25697.1"/>
    <property type="molecule type" value="Genomic_DNA"/>
</dbReference>
<dbReference type="InterPro" id="IPR001387">
    <property type="entry name" value="Cro/C1-type_HTH"/>
</dbReference>
<dbReference type="AlphaFoldDB" id="A0A096A4J2"/>
<name>A0A096A4J2_9BURK</name>
<sequence>MKELIESLGLSTEWLAKHAGLSINEIQQIESGDRKAPQTVIDLLNQIDDNINNVIAQVVEQIGEEERLTGALPEQLDLVRYNNDADLWRYQPEFKPLPATCHAALINRLMDKIKPLGIPIHLVWLRPGEYETWLNGREDNSEMRAMWASEQEL</sequence>
<dbReference type="eggNOG" id="ENOG502ZDT5">
    <property type="taxonomic scope" value="Bacteria"/>
</dbReference>
<dbReference type="Gene3D" id="1.10.3100.10">
    <property type="entry name" value="Putative cytoplasmic protein"/>
    <property type="match status" value="1"/>
</dbReference>
<dbReference type="InterPro" id="IPR027910">
    <property type="entry name" value="YdiL_sf"/>
</dbReference>
<keyword evidence="2" id="KW-1185">Reference proteome</keyword>
<accession>A0A096A4J2</accession>
<dbReference type="Proteomes" id="UP000029629">
    <property type="component" value="Unassembled WGS sequence"/>
</dbReference>
<organism evidence="1 2">
    <name type="scientific">Oligella urethralis DNF00040</name>
    <dbReference type="NCBI Taxonomy" id="1401065"/>
    <lineage>
        <taxon>Bacteria</taxon>
        <taxon>Pseudomonadati</taxon>
        <taxon>Pseudomonadota</taxon>
        <taxon>Betaproteobacteria</taxon>
        <taxon>Burkholderiales</taxon>
        <taxon>Alcaligenaceae</taxon>
        <taxon>Oligella</taxon>
    </lineage>
</organism>
<evidence type="ECO:0000313" key="2">
    <source>
        <dbReference type="Proteomes" id="UP000029629"/>
    </source>
</evidence>
<dbReference type="CDD" id="cd00093">
    <property type="entry name" value="HTH_XRE"/>
    <property type="match status" value="1"/>
</dbReference>
<dbReference type="GO" id="GO:0003677">
    <property type="term" value="F:DNA binding"/>
    <property type="evidence" value="ECO:0007669"/>
    <property type="project" value="InterPro"/>
</dbReference>
<dbReference type="Pfam" id="PF14590">
    <property type="entry name" value="DUF4447"/>
    <property type="match status" value="1"/>
</dbReference>
<evidence type="ECO:0000313" key="1">
    <source>
        <dbReference type="EMBL" id="KGF25697.1"/>
    </source>
</evidence>
<dbReference type="InterPro" id="IPR010982">
    <property type="entry name" value="Lambda_DNA-bd_dom_sf"/>
</dbReference>
<protein>
    <submittedName>
        <fullName evidence="1">Uncharacterized protein</fullName>
    </submittedName>
</protein>
<dbReference type="InterPro" id="IPR027909">
    <property type="entry name" value="DUF4447"/>
</dbReference>
<dbReference type="SUPFAM" id="SSF47413">
    <property type="entry name" value="lambda repressor-like DNA-binding domains"/>
    <property type="match status" value="1"/>
</dbReference>
<dbReference type="RefSeq" id="WP_036560942.1">
    <property type="nucleotide sequence ID" value="NZ_JRNI01000088.1"/>
</dbReference>
<gene>
    <name evidence="1" type="ORF">HMPREF2130_10890</name>
</gene>
<comment type="caution">
    <text evidence="1">The sequence shown here is derived from an EMBL/GenBank/DDBJ whole genome shotgun (WGS) entry which is preliminary data.</text>
</comment>
<proteinExistence type="predicted"/>
<reference evidence="1 2" key="1">
    <citation type="submission" date="2014-07" db="EMBL/GenBank/DDBJ databases">
        <authorList>
            <person name="McCorrison J."/>
            <person name="Sanka R."/>
            <person name="Torralba M."/>
            <person name="Gillis M."/>
            <person name="Haft D.H."/>
            <person name="Methe B."/>
            <person name="Sutton G."/>
            <person name="Nelson K.E."/>
        </authorList>
    </citation>
    <scope>NUCLEOTIDE SEQUENCE [LARGE SCALE GENOMIC DNA]</scope>
    <source>
        <strain evidence="1 2">DNF00040</strain>
    </source>
</reference>